<protein>
    <recommendedName>
        <fullName evidence="1">Putative Se/S carrier protein-like domain-containing protein</fullName>
    </recommendedName>
</protein>
<dbReference type="EMBL" id="MCHY01000009">
    <property type="protein sequence ID" value="RKD22886.1"/>
    <property type="molecule type" value="Genomic_DNA"/>
</dbReference>
<dbReference type="Proteomes" id="UP000284219">
    <property type="component" value="Unassembled WGS sequence"/>
</dbReference>
<organism evidence="2 3">
    <name type="scientific">Ammoniphilus oxalaticus</name>
    <dbReference type="NCBI Taxonomy" id="66863"/>
    <lineage>
        <taxon>Bacteria</taxon>
        <taxon>Bacillati</taxon>
        <taxon>Bacillota</taxon>
        <taxon>Bacilli</taxon>
        <taxon>Bacillales</taxon>
        <taxon>Paenibacillaceae</taxon>
        <taxon>Aneurinibacillus group</taxon>
        <taxon>Ammoniphilus</taxon>
    </lineage>
</organism>
<sequence>MGTILIAFDSTQQAIRAETLLEYADIEIDTLPTPKQVTAGCALSIEFSEDDFSLAKQIIEEQRVEIKGFYRKEGEVYTLLEM</sequence>
<dbReference type="RefSeq" id="WP_120190375.1">
    <property type="nucleotide sequence ID" value="NZ_MCHY01000009.1"/>
</dbReference>
<keyword evidence="3" id="KW-1185">Reference proteome</keyword>
<dbReference type="Pfam" id="PF11823">
    <property type="entry name" value="Se_S_carrier"/>
    <property type="match status" value="1"/>
</dbReference>
<dbReference type="AlphaFoldDB" id="A0A419SGH9"/>
<dbReference type="InterPro" id="IPR021778">
    <property type="entry name" value="Se/S_carrier-like"/>
</dbReference>
<proteinExistence type="predicted"/>
<name>A0A419SGH9_9BACL</name>
<evidence type="ECO:0000313" key="2">
    <source>
        <dbReference type="EMBL" id="RKD22886.1"/>
    </source>
</evidence>
<evidence type="ECO:0000313" key="3">
    <source>
        <dbReference type="Proteomes" id="UP000284219"/>
    </source>
</evidence>
<reference evidence="2 3" key="1">
    <citation type="submission" date="2016-08" db="EMBL/GenBank/DDBJ databases">
        <title>Novel Firmicute Genomes.</title>
        <authorList>
            <person name="Poppleton D.I."/>
            <person name="Gribaldo S."/>
        </authorList>
    </citation>
    <scope>NUCLEOTIDE SEQUENCE [LARGE SCALE GENOMIC DNA]</scope>
    <source>
        <strain evidence="2 3">RAOx-1</strain>
    </source>
</reference>
<dbReference type="OrthoDB" id="3192849at2"/>
<gene>
    <name evidence="2" type="ORF">BEP19_11655</name>
</gene>
<accession>A0A419SGH9</accession>
<evidence type="ECO:0000259" key="1">
    <source>
        <dbReference type="Pfam" id="PF11823"/>
    </source>
</evidence>
<feature type="domain" description="Putative Se/S carrier protein-like" evidence="1">
    <location>
        <begin position="5"/>
        <end position="71"/>
    </location>
</feature>
<comment type="caution">
    <text evidence="2">The sequence shown here is derived from an EMBL/GenBank/DDBJ whole genome shotgun (WGS) entry which is preliminary data.</text>
</comment>